<sequence>MDKKQALETFVTGENFHLQHYLGAHREEKMESMAILFVCGRLMLRLFTW</sequence>
<comment type="caution">
    <text evidence="1">The sequence shown here is derived from an EMBL/GenBank/DDBJ whole genome shotgun (WGS) entry which is preliminary data.</text>
</comment>
<reference evidence="1 2" key="1">
    <citation type="submission" date="2016-01" db="EMBL/GenBank/DDBJ databases">
        <title>Highly variable Streptococcus oralis are common among viridans streptococci isolated from primates.</title>
        <authorList>
            <person name="Denapaite D."/>
            <person name="Rieger M."/>
            <person name="Koendgen S."/>
            <person name="Brueckner R."/>
            <person name="Ochigava I."/>
            <person name="Kappeler P."/>
            <person name="Maetz-Rensing K."/>
            <person name="Leendertz F."/>
            <person name="Hakenbeck R."/>
        </authorList>
    </citation>
    <scope>NUCLEOTIDE SEQUENCE [LARGE SCALE GENOMIC DNA]</scope>
    <source>
        <strain evidence="1 2">10712</strain>
    </source>
</reference>
<dbReference type="AlphaFoldDB" id="A0A150NMJ7"/>
<protein>
    <submittedName>
        <fullName evidence="1">Uncharacterized protein</fullName>
    </submittedName>
</protein>
<organism evidence="1 2">
    <name type="scientific">Streptococcus mitis</name>
    <dbReference type="NCBI Taxonomy" id="28037"/>
    <lineage>
        <taxon>Bacteria</taxon>
        <taxon>Bacillati</taxon>
        <taxon>Bacillota</taxon>
        <taxon>Bacilli</taxon>
        <taxon>Lactobacillales</taxon>
        <taxon>Streptococcaceae</taxon>
        <taxon>Streptococcus</taxon>
        <taxon>Streptococcus mitis group</taxon>
    </lineage>
</organism>
<dbReference type="Proteomes" id="UP000075618">
    <property type="component" value="Unassembled WGS sequence"/>
</dbReference>
<gene>
    <name evidence="1" type="ORF">SMI10712_01042</name>
</gene>
<evidence type="ECO:0000313" key="2">
    <source>
        <dbReference type="Proteomes" id="UP000075618"/>
    </source>
</evidence>
<evidence type="ECO:0000313" key="1">
    <source>
        <dbReference type="EMBL" id="KYF34673.1"/>
    </source>
</evidence>
<proteinExistence type="predicted"/>
<dbReference type="PATRIC" id="fig|28037.237.peg.563"/>
<dbReference type="EMBL" id="LROT01000013">
    <property type="protein sequence ID" value="KYF34673.1"/>
    <property type="molecule type" value="Genomic_DNA"/>
</dbReference>
<name>A0A150NMJ7_STRMT</name>
<accession>A0A150NMJ7</accession>